<gene>
    <name evidence="2" type="ORF">CQA53_01210</name>
</gene>
<evidence type="ECO:0000256" key="1">
    <source>
        <dbReference type="ARBA" id="ARBA00005541"/>
    </source>
</evidence>
<keyword evidence="3" id="KW-1185">Reference proteome</keyword>
<sequence length="374" mass="42369">MANTLIDELNKGIANGEIKRDMVDKFAEEEKIQSMQISEMIRGNLANLEGRDKPVFDALKSLQNTISDLNPNNFKPSFFEKLFGKTTKSMKQYFQKFQDNQDLLNEILKQLDTSKETLLRDNIALGIEAQRNAELAHKLEEQLALANEANNYIESILNTSSHTAMQHKLLTIESNNATMQSNTEIISHDSDVIPEIYAEITHNDIEISEKNRDAIQNQILFPLKQKIMDFQQQILVHTQGEVALKTLINNNKELVNSVDRTKSVTLNALNMAIITAQGLEQQQRVLKAVQDINTQTSDLIAHTGAKLKEQGVQIQQGAANTMLDMDKLKEAFDNVITAMEDMKTFKVNALPKMQENINLYDKYLGNMKKAMQKS</sequence>
<evidence type="ECO:0000313" key="2">
    <source>
        <dbReference type="EMBL" id="RDU67724.1"/>
    </source>
</evidence>
<evidence type="ECO:0000313" key="3">
    <source>
        <dbReference type="Proteomes" id="UP000256379"/>
    </source>
</evidence>
<dbReference type="Pfam" id="PF05816">
    <property type="entry name" value="TelA"/>
    <property type="match status" value="2"/>
</dbReference>
<dbReference type="EMBL" id="NXLQ01000001">
    <property type="protein sequence ID" value="RDU67724.1"/>
    <property type="molecule type" value="Genomic_DNA"/>
</dbReference>
<dbReference type="PANTHER" id="PTHR38432">
    <property type="entry name" value="TELA-LIKE PROTEIN SAOUHSC_01408"/>
    <property type="match status" value="1"/>
</dbReference>
<reference evidence="2 3" key="1">
    <citation type="submission" date="2018-04" db="EMBL/GenBank/DDBJ databases">
        <title>Novel Campyloabacter and Helicobacter Species and Strains.</title>
        <authorList>
            <person name="Mannion A.J."/>
            <person name="Shen Z."/>
            <person name="Fox J.G."/>
        </authorList>
    </citation>
    <scope>NUCLEOTIDE SEQUENCE [LARGE SCALE GENOMIC DNA]</scope>
    <source>
        <strain evidence="2 3">MIT 17-337</strain>
    </source>
</reference>
<comment type="caution">
    <text evidence="2">The sequence shown here is derived from an EMBL/GenBank/DDBJ whole genome shotgun (WGS) entry which is preliminary data.</text>
</comment>
<comment type="similarity">
    <text evidence="1">Belongs to the TelA family.</text>
</comment>
<dbReference type="Proteomes" id="UP000256379">
    <property type="component" value="Unassembled WGS sequence"/>
</dbReference>
<dbReference type="PANTHER" id="PTHR38432:SF1">
    <property type="entry name" value="TELA-LIKE PROTEIN SAOUHSC_01408"/>
    <property type="match status" value="1"/>
</dbReference>
<organism evidence="2 3">
    <name type="scientific">Helicobacter didelphidarum</name>
    <dbReference type="NCBI Taxonomy" id="2040648"/>
    <lineage>
        <taxon>Bacteria</taxon>
        <taxon>Pseudomonadati</taxon>
        <taxon>Campylobacterota</taxon>
        <taxon>Epsilonproteobacteria</taxon>
        <taxon>Campylobacterales</taxon>
        <taxon>Helicobacteraceae</taxon>
        <taxon>Helicobacter</taxon>
    </lineage>
</organism>
<accession>A0A3D8ISV5</accession>
<dbReference type="AlphaFoldDB" id="A0A3D8ISV5"/>
<proteinExistence type="inferred from homology"/>
<dbReference type="InterPro" id="IPR008863">
    <property type="entry name" value="Toxic_anion-R_TelA"/>
</dbReference>
<protein>
    <submittedName>
        <fullName evidence="2">Toxic anion resistance family protein</fullName>
    </submittedName>
</protein>
<dbReference type="OrthoDB" id="1654346at2"/>
<name>A0A3D8ISV5_9HELI</name>